<dbReference type="Gene3D" id="3.40.50.620">
    <property type="entry name" value="HUPs"/>
    <property type="match status" value="1"/>
</dbReference>
<dbReference type="GO" id="GO:0005524">
    <property type="term" value="F:ATP binding"/>
    <property type="evidence" value="ECO:0007669"/>
    <property type="project" value="UniProtKB-KW"/>
</dbReference>
<dbReference type="GO" id="GO:0016887">
    <property type="term" value="F:ATP hydrolysis activity"/>
    <property type="evidence" value="ECO:0007669"/>
    <property type="project" value="TreeGrafter"/>
</dbReference>
<dbReference type="Proteomes" id="UP000799441">
    <property type="component" value="Unassembled WGS sequence"/>
</dbReference>
<dbReference type="GO" id="GO:0005737">
    <property type="term" value="C:cytoplasm"/>
    <property type="evidence" value="ECO:0007669"/>
    <property type="project" value="TreeGrafter"/>
</dbReference>
<keyword evidence="5" id="KW-0547">Nucleotide-binding</keyword>
<dbReference type="OrthoDB" id="5591297at2759"/>
<dbReference type="CDD" id="cd02165">
    <property type="entry name" value="NMNAT"/>
    <property type="match status" value="1"/>
</dbReference>
<keyword evidence="2" id="KW-0662">Pyridine nucleotide biosynthesis</keyword>
<proteinExistence type="predicted"/>
<gene>
    <name evidence="9" type="ORF">K431DRAFT_320336</name>
</gene>
<keyword evidence="10" id="KW-1185">Reference proteome</keyword>
<dbReference type="InterPro" id="IPR014729">
    <property type="entry name" value="Rossmann-like_a/b/a_fold"/>
</dbReference>
<dbReference type="GO" id="GO:0009435">
    <property type="term" value="P:NAD+ biosynthetic process"/>
    <property type="evidence" value="ECO:0007669"/>
    <property type="project" value="InterPro"/>
</dbReference>
<evidence type="ECO:0000256" key="4">
    <source>
        <dbReference type="ARBA" id="ARBA00022695"/>
    </source>
</evidence>
<evidence type="ECO:0000256" key="7">
    <source>
        <dbReference type="ARBA" id="ARBA00023027"/>
    </source>
</evidence>
<dbReference type="GO" id="GO:0000309">
    <property type="term" value="F:nicotinamide-nucleotide adenylyltransferase activity"/>
    <property type="evidence" value="ECO:0007669"/>
    <property type="project" value="UniProtKB-EC"/>
</dbReference>
<evidence type="ECO:0000256" key="5">
    <source>
        <dbReference type="ARBA" id="ARBA00022741"/>
    </source>
</evidence>
<accession>A0A9P4Q7X9</accession>
<evidence type="ECO:0000256" key="2">
    <source>
        <dbReference type="ARBA" id="ARBA00022642"/>
    </source>
</evidence>
<dbReference type="GO" id="GO:0005634">
    <property type="term" value="C:nucleus"/>
    <property type="evidence" value="ECO:0007669"/>
    <property type="project" value="TreeGrafter"/>
</dbReference>
<comment type="caution">
    <text evidence="9">The sequence shown here is derived from an EMBL/GenBank/DDBJ whole genome shotgun (WGS) entry which is preliminary data.</text>
</comment>
<dbReference type="SUPFAM" id="SSF52374">
    <property type="entry name" value="Nucleotidylyl transferase"/>
    <property type="match status" value="1"/>
</dbReference>
<dbReference type="PANTHER" id="PTHR31285">
    <property type="entry name" value="NICOTINAMIDE MONONUCLEOTIDE ADENYLYLTRANSFERASE"/>
    <property type="match status" value="1"/>
</dbReference>
<evidence type="ECO:0000313" key="9">
    <source>
        <dbReference type="EMBL" id="KAF2721449.1"/>
    </source>
</evidence>
<protein>
    <submittedName>
        <fullName evidence="9">Nucleotidylyl transferase</fullName>
    </submittedName>
</protein>
<dbReference type="PANTHER" id="PTHR31285:SF0">
    <property type="entry name" value="NICOTINAMIDE MONONUCLEOTIDE ADENYLYLTRANSFERASE"/>
    <property type="match status" value="1"/>
</dbReference>
<evidence type="ECO:0000256" key="6">
    <source>
        <dbReference type="ARBA" id="ARBA00022840"/>
    </source>
</evidence>
<name>A0A9P4Q7X9_9PEZI</name>
<sequence length="303" mass="33457">MSRLPAKAKLRLELGQALKSFQQSDSKFRVLRTVHPPATSSEATSTTSPKTLIILDSSFNPPSIAHQTLAESALKKSNSDRFTGPIRLLLLFSTMNADKAPSAASFDQRLAMMTIFAEDILENMKDDSSNYPIVPIDIGVTTAPYYTDKSTAIQSEGSAIYPDHPRHVHLIGFDTLTRFFAAKYYRDKFSPPFSALNPYFDAGHSLRATLRPDDDFGSVDSQKAFLAKLENGEMNQDGAKKEWAKQVELVPPSPKAGVSSTKIRKAAKAGRFNEVQDLCTPGVAEWVRSEKTYEEDDRGAKMA</sequence>
<dbReference type="InterPro" id="IPR005248">
    <property type="entry name" value="NadD/NMNAT"/>
</dbReference>
<dbReference type="AlphaFoldDB" id="A0A9P4Q7X9"/>
<reference evidence="9" key="1">
    <citation type="journal article" date="2020" name="Stud. Mycol.">
        <title>101 Dothideomycetes genomes: a test case for predicting lifestyles and emergence of pathogens.</title>
        <authorList>
            <person name="Haridas S."/>
            <person name="Albert R."/>
            <person name="Binder M."/>
            <person name="Bloem J."/>
            <person name="Labutti K."/>
            <person name="Salamov A."/>
            <person name="Andreopoulos B."/>
            <person name="Baker S."/>
            <person name="Barry K."/>
            <person name="Bills G."/>
            <person name="Bluhm B."/>
            <person name="Cannon C."/>
            <person name="Castanera R."/>
            <person name="Culley D."/>
            <person name="Daum C."/>
            <person name="Ezra D."/>
            <person name="Gonzalez J."/>
            <person name="Henrissat B."/>
            <person name="Kuo A."/>
            <person name="Liang C."/>
            <person name="Lipzen A."/>
            <person name="Lutzoni F."/>
            <person name="Magnuson J."/>
            <person name="Mondo S."/>
            <person name="Nolan M."/>
            <person name="Ohm R."/>
            <person name="Pangilinan J."/>
            <person name="Park H.-J."/>
            <person name="Ramirez L."/>
            <person name="Alfaro M."/>
            <person name="Sun H."/>
            <person name="Tritt A."/>
            <person name="Yoshinaga Y."/>
            <person name="Zwiers L.-H."/>
            <person name="Turgeon B."/>
            <person name="Goodwin S."/>
            <person name="Spatafora J."/>
            <person name="Crous P."/>
            <person name="Grigoriev I."/>
        </authorList>
    </citation>
    <scope>NUCLEOTIDE SEQUENCE</scope>
    <source>
        <strain evidence="9">CBS 116435</strain>
    </source>
</reference>
<keyword evidence="7" id="KW-0520">NAD</keyword>
<organism evidence="9 10">
    <name type="scientific">Polychaeton citri CBS 116435</name>
    <dbReference type="NCBI Taxonomy" id="1314669"/>
    <lineage>
        <taxon>Eukaryota</taxon>
        <taxon>Fungi</taxon>
        <taxon>Dikarya</taxon>
        <taxon>Ascomycota</taxon>
        <taxon>Pezizomycotina</taxon>
        <taxon>Dothideomycetes</taxon>
        <taxon>Dothideomycetidae</taxon>
        <taxon>Capnodiales</taxon>
        <taxon>Capnodiaceae</taxon>
        <taxon>Polychaeton</taxon>
    </lineage>
</organism>
<comment type="catalytic activity">
    <reaction evidence="8">
        <text>beta-nicotinamide D-ribonucleotide + ATP + H(+) = diphosphate + NAD(+)</text>
        <dbReference type="Rhea" id="RHEA:21360"/>
        <dbReference type="ChEBI" id="CHEBI:14649"/>
        <dbReference type="ChEBI" id="CHEBI:15378"/>
        <dbReference type="ChEBI" id="CHEBI:30616"/>
        <dbReference type="ChEBI" id="CHEBI:33019"/>
        <dbReference type="ChEBI" id="CHEBI:57540"/>
        <dbReference type="EC" id="2.7.7.1"/>
    </reaction>
</comment>
<evidence type="ECO:0000256" key="8">
    <source>
        <dbReference type="ARBA" id="ARBA00049001"/>
    </source>
</evidence>
<keyword evidence="6" id="KW-0067">ATP-binding</keyword>
<keyword evidence="3 9" id="KW-0808">Transferase</keyword>
<dbReference type="EMBL" id="MU003790">
    <property type="protein sequence ID" value="KAF2721449.1"/>
    <property type="molecule type" value="Genomic_DNA"/>
</dbReference>
<comment type="pathway">
    <text evidence="1">Cofactor biosynthesis; NAD(+) biosynthesis.</text>
</comment>
<evidence type="ECO:0000313" key="10">
    <source>
        <dbReference type="Proteomes" id="UP000799441"/>
    </source>
</evidence>
<evidence type="ECO:0000256" key="1">
    <source>
        <dbReference type="ARBA" id="ARBA00004790"/>
    </source>
</evidence>
<keyword evidence="4" id="KW-0548">Nucleotidyltransferase</keyword>
<evidence type="ECO:0000256" key="3">
    <source>
        <dbReference type="ARBA" id="ARBA00022679"/>
    </source>
</evidence>